<feature type="transmembrane region" description="Helical" evidence="7">
    <location>
        <begin position="169"/>
        <end position="191"/>
    </location>
</feature>
<dbReference type="RefSeq" id="WP_115922812.1">
    <property type="nucleotide sequence ID" value="NZ_QTUA01000001.1"/>
</dbReference>
<feature type="transmembrane region" description="Helical" evidence="7">
    <location>
        <begin position="106"/>
        <end position="122"/>
    </location>
</feature>
<reference evidence="9 10" key="1">
    <citation type="submission" date="2018-08" db="EMBL/GenBank/DDBJ databases">
        <title>Sequencing the genomes of 1000 actinobacteria strains.</title>
        <authorList>
            <person name="Klenk H.-P."/>
        </authorList>
    </citation>
    <scope>NUCLEOTIDE SEQUENCE [LARGE SCALE GENOMIC DNA]</scope>
    <source>
        <strain evidence="9 10">DSM 22967</strain>
    </source>
</reference>
<dbReference type="PROSITE" id="PS50850">
    <property type="entry name" value="MFS"/>
    <property type="match status" value="1"/>
</dbReference>
<dbReference type="InterPro" id="IPR050171">
    <property type="entry name" value="MFS_Transporters"/>
</dbReference>
<evidence type="ECO:0000256" key="4">
    <source>
        <dbReference type="ARBA" id="ARBA00022692"/>
    </source>
</evidence>
<dbReference type="PANTHER" id="PTHR23517:SF3">
    <property type="entry name" value="INTEGRAL MEMBRANE TRANSPORT PROTEIN"/>
    <property type="match status" value="1"/>
</dbReference>
<dbReference type="Proteomes" id="UP000256253">
    <property type="component" value="Unassembled WGS sequence"/>
</dbReference>
<keyword evidence="3" id="KW-1003">Cell membrane</keyword>
<evidence type="ECO:0000313" key="9">
    <source>
        <dbReference type="EMBL" id="REF30880.1"/>
    </source>
</evidence>
<protein>
    <submittedName>
        <fullName evidence="9">Putative MFS family arabinose efflux permease</fullName>
    </submittedName>
</protein>
<dbReference type="EMBL" id="QTUA01000001">
    <property type="protein sequence ID" value="REF30880.1"/>
    <property type="molecule type" value="Genomic_DNA"/>
</dbReference>
<feature type="domain" description="Major facilitator superfamily (MFS) profile" evidence="8">
    <location>
        <begin position="15"/>
        <end position="392"/>
    </location>
</feature>
<name>A0A3D9USA2_9MICO</name>
<accession>A0A3D9USA2</accession>
<keyword evidence="2" id="KW-0813">Transport</keyword>
<dbReference type="InterPro" id="IPR020846">
    <property type="entry name" value="MFS_dom"/>
</dbReference>
<sequence>MVTDTAGAGFDLRRLAVPAYGPSLLFGLAEGAILPVVTLTALDLGASVPVAALMVMLTYVSSLICNVPASVITHRTGERKAIVGAAVLGALSGVICWGATQLWHLVVGVLVFGAAASVFMLARQKYLTEAVPVAYRARALSTLGGVMRVGVFAGPFLGAAAISQWGLRSAYLICAVALALAGVLGASLPDLEVTEAVAHAKVTVRDVLHDHARVFATVGLGVVLICAVRASRQAVIPLWAEHLGLSAGHASIVYGIAGGVDMLVFYPAGKVMDVRGRRWVTVPSMVVMGLSLLAIPLTSGAVSLTVVSCILGFGNGIGAGMVMTLGADYSPDIGRAQFLGIWRELSDLGAVGGPALLSGVTAAVALGPAIAATGVVGLVAAGVLWKYVPARPGART</sequence>
<dbReference type="AlphaFoldDB" id="A0A3D9USA2"/>
<feature type="transmembrane region" description="Helical" evidence="7">
    <location>
        <begin position="290"/>
        <end position="313"/>
    </location>
</feature>
<feature type="transmembrane region" description="Helical" evidence="7">
    <location>
        <begin position="355"/>
        <end position="385"/>
    </location>
</feature>
<keyword evidence="6 7" id="KW-0472">Membrane</keyword>
<dbReference type="GO" id="GO:0005886">
    <property type="term" value="C:plasma membrane"/>
    <property type="evidence" value="ECO:0007669"/>
    <property type="project" value="UniProtKB-SubCell"/>
</dbReference>
<evidence type="ECO:0000256" key="2">
    <source>
        <dbReference type="ARBA" id="ARBA00022448"/>
    </source>
</evidence>
<proteinExistence type="predicted"/>
<feature type="transmembrane region" description="Helical" evidence="7">
    <location>
        <begin position="48"/>
        <end position="69"/>
    </location>
</feature>
<keyword evidence="5 7" id="KW-1133">Transmembrane helix</keyword>
<feature type="transmembrane region" description="Helical" evidence="7">
    <location>
        <begin position="212"/>
        <end position="231"/>
    </location>
</feature>
<feature type="transmembrane region" description="Helical" evidence="7">
    <location>
        <begin position="143"/>
        <end position="163"/>
    </location>
</feature>
<comment type="caution">
    <text evidence="9">The sequence shown here is derived from an EMBL/GenBank/DDBJ whole genome shotgun (WGS) entry which is preliminary data.</text>
</comment>
<evidence type="ECO:0000259" key="8">
    <source>
        <dbReference type="PROSITE" id="PS50850"/>
    </source>
</evidence>
<evidence type="ECO:0000256" key="1">
    <source>
        <dbReference type="ARBA" id="ARBA00004651"/>
    </source>
</evidence>
<dbReference type="GO" id="GO:0022857">
    <property type="term" value="F:transmembrane transporter activity"/>
    <property type="evidence" value="ECO:0007669"/>
    <property type="project" value="InterPro"/>
</dbReference>
<evidence type="ECO:0000256" key="3">
    <source>
        <dbReference type="ARBA" id="ARBA00022475"/>
    </source>
</evidence>
<feature type="transmembrane region" description="Helical" evidence="7">
    <location>
        <begin position="23"/>
        <end position="42"/>
    </location>
</feature>
<evidence type="ECO:0000256" key="7">
    <source>
        <dbReference type="SAM" id="Phobius"/>
    </source>
</evidence>
<comment type="subcellular location">
    <subcellularLocation>
        <location evidence="1">Cell membrane</location>
        <topology evidence="1">Multi-pass membrane protein</topology>
    </subcellularLocation>
</comment>
<dbReference type="PANTHER" id="PTHR23517">
    <property type="entry name" value="RESISTANCE PROTEIN MDTM, PUTATIVE-RELATED-RELATED"/>
    <property type="match status" value="1"/>
</dbReference>
<dbReference type="OrthoDB" id="3285241at2"/>
<gene>
    <name evidence="9" type="ORF">DFJ65_1909</name>
</gene>
<dbReference type="Gene3D" id="1.20.1250.20">
    <property type="entry name" value="MFS general substrate transporter like domains"/>
    <property type="match status" value="2"/>
</dbReference>
<dbReference type="InterPro" id="IPR011701">
    <property type="entry name" value="MFS"/>
</dbReference>
<evidence type="ECO:0000256" key="6">
    <source>
        <dbReference type="ARBA" id="ARBA00023136"/>
    </source>
</evidence>
<feature type="transmembrane region" description="Helical" evidence="7">
    <location>
        <begin position="251"/>
        <end position="269"/>
    </location>
</feature>
<evidence type="ECO:0000256" key="5">
    <source>
        <dbReference type="ARBA" id="ARBA00022989"/>
    </source>
</evidence>
<dbReference type="InterPro" id="IPR036259">
    <property type="entry name" value="MFS_trans_sf"/>
</dbReference>
<keyword evidence="4 7" id="KW-0812">Transmembrane</keyword>
<keyword evidence="10" id="KW-1185">Reference proteome</keyword>
<organism evidence="9 10">
    <name type="scientific">Calidifontibacter indicus</name>
    <dbReference type="NCBI Taxonomy" id="419650"/>
    <lineage>
        <taxon>Bacteria</taxon>
        <taxon>Bacillati</taxon>
        <taxon>Actinomycetota</taxon>
        <taxon>Actinomycetes</taxon>
        <taxon>Micrococcales</taxon>
        <taxon>Dermacoccaceae</taxon>
        <taxon>Calidifontibacter</taxon>
    </lineage>
</organism>
<feature type="transmembrane region" description="Helical" evidence="7">
    <location>
        <begin position="81"/>
        <end position="100"/>
    </location>
</feature>
<evidence type="ECO:0000313" key="10">
    <source>
        <dbReference type="Proteomes" id="UP000256253"/>
    </source>
</evidence>
<dbReference type="CDD" id="cd17325">
    <property type="entry name" value="MFS_MdtG_SLC18_like"/>
    <property type="match status" value="1"/>
</dbReference>
<dbReference type="SUPFAM" id="SSF103473">
    <property type="entry name" value="MFS general substrate transporter"/>
    <property type="match status" value="1"/>
</dbReference>
<dbReference type="Pfam" id="PF07690">
    <property type="entry name" value="MFS_1"/>
    <property type="match status" value="1"/>
</dbReference>